<dbReference type="EMBL" id="CM042036">
    <property type="protein sequence ID" value="KAI3744579.1"/>
    <property type="molecule type" value="Genomic_DNA"/>
</dbReference>
<evidence type="ECO:0000313" key="2">
    <source>
        <dbReference type="Proteomes" id="UP001056120"/>
    </source>
</evidence>
<gene>
    <name evidence="1" type="ORF">L1987_57663</name>
</gene>
<dbReference type="Proteomes" id="UP001056120">
    <property type="component" value="Linkage Group LG19"/>
</dbReference>
<proteinExistence type="predicted"/>
<accession>A0ACB9DD37</accession>
<comment type="caution">
    <text evidence="1">The sequence shown here is derived from an EMBL/GenBank/DDBJ whole genome shotgun (WGS) entry which is preliminary data.</text>
</comment>
<name>A0ACB9DD37_9ASTR</name>
<keyword evidence="2" id="KW-1185">Reference proteome</keyword>
<protein>
    <submittedName>
        <fullName evidence="1">Uncharacterized protein</fullName>
    </submittedName>
</protein>
<reference evidence="2" key="1">
    <citation type="journal article" date="2022" name="Mol. Ecol. Resour.">
        <title>The genomes of chicory, endive, great burdock and yacon provide insights into Asteraceae palaeo-polyploidization history and plant inulin production.</title>
        <authorList>
            <person name="Fan W."/>
            <person name="Wang S."/>
            <person name="Wang H."/>
            <person name="Wang A."/>
            <person name="Jiang F."/>
            <person name="Liu H."/>
            <person name="Zhao H."/>
            <person name="Xu D."/>
            <person name="Zhang Y."/>
        </authorList>
    </citation>
    <scope>NUCLEOTIDE SEQUENCE [LARGE SCALE GENOMIC DNA]</scope>
    <source>
        <strain evidence="2">cv. Yunnan</strain>
    </source>
</reference>
<reference evidence="1 2" key="2">
    <citation type="journal article" date="2022" name="Mol. Ecol. Resour.">
        <title>The genomes of chicory, endive, great burdock and yacon provide insights into Asteraceae paleo-polyploidization history and plant inulin production.</title>
        <authorList>
            <person name="Fan W."/>
            <person name="Wang S."/>
            <person name="Wang H."/>
            <person name="Wang A."/>
            <person name="Jiang F."/>
            <person name="Liu H."/>
            <person name="Zhao H."/>
            <person name="Xu D."/>
            <person name="Zhang Y."/>
        </authorList>
    </citation>
    <scope>NUCLEOTIDE SEQUENCE [LARGE SCALE GENOMIC DNA]</scope>
    <source>
        <strain evidence="2">cv. Yunnan</strain>
        <tissue evidence="1">Leaves</tissue>
    </source>
</reference>
<organism evidence="1 2">
    <name type="scientific">Smallanthus sonchifolius</name>
    <dbReference type="NCBI Taxonomy" id="185202"/>
    <lineage>
        <taxon>Eukaryota</taxon>
        <taxon>Viridiplantae</taxon>
        <taxon>Streptophyta</taxon>
        <taxon>Embryophyta</taxon>
        <taxon>Tracheophyta</taxon>
        <taxon>Spermatophyta</taxon>
        <taxon>Magnoliopsida</taxon>
        <taxon>eudicotyledons</taxon>
        <taxon>Gunneridae</taxon>
        <taxon>Pentapetalae</taxon>
        <taxon>asterids</taxon>
        <taxon>campanulids</taxon>
        <taxon>Asterales</taxon>
        <taxon>Asteraceae</taxon>
        <taxon>Asteroideae</taxon>
        <taxon>Heliantheae alliance</taxon>
        <taxon>Millerieae</taxon>
        <taxon>Smallanthus</taxon>
    </lineage>
</organism>
<sequence length="92" mass="10206">MVQQEKEQGSTMKIRENESMEDKAIPHLSPTIGPALHNTITPPTPSRRDDDQKEVRCLRLLLHHHHRWPDAAVGSTTAADLLRTPPAAVGCP</sequence>
<evidence type="ECO:0000313" key="1">
    <source>
        <dbReference type="EMBL" id="KAI3744579.1"/>
    </source>
</evidence>